<accession>A0ABQ4FN79</accession>
<dbReference type="Gene3D" id="2.60.200.20">
    <property type="match status" value="1"/>
</dbReference>
<dbReference type="EMBL" id="BOOB01000057">
    <property type="protein sequence ID" value="GIH36247.1"/>
    <property type="molecule type" value="Genomic_DNA"/>
</dbReference>
<dbReference type="Gene3D" id="3.40.50.11980">
    <property type="match status" value="1"/>
</dbReference>
<proteinExistence type="predicted"/>
<keyword evidence="2" id="KW-1185">Reference proteome</keyword>
<evidence type="ECO:0000313" key="2">
    <source>
        <dbReference type="Proteomes" id="UP000651728"/>
    </source>
</evidence>
<sequence>MVSAITVVLDASNIACVRQQNGRIAYRFSRVEEVRDYWLKRHPEDEVRAILDASAYRRMVDEPRARRAEQDSWLETATGDADDRILDLADRYRAAIVSKDNFTFAREEYPWLQGSRGRVFLPSWRKGALLLQPRVLRVATPQEIAKAQDEKRAKAGIRNDLGDRAFRCTAPPDICDHGGALVQHALLREMDGIFYCVACQHRAQEEFLDPVVPESAGEPRLTVMHHQRVRHELSLGSQALILGRGGSSRPHVHDVTAGLPNELAVQIAREHLEAFLDDDGNLIVRHLSMTNASFLNPSLGSDGLPSDNRLADFAEYSVSENDEIHLGPGVVRLIVGVPRSLPT</sequence>
<organism evidence="1 2">
    <name type="scientific">Microbispora amethystogenes</name>
    <dbReference type="NCBI Taxonomy" id="1427754"/>
    <lineage>
        <taxon>Bacteria</taxon>
        <taxon>Bacillati</taxon>
        <taxon>Actinomycetota</taxon>
        <taxon>Actinomycetes</taxon>
        <taxon>Streptosporangiales</taxon>
        <taxon>Streptosporangiaceae</taxon>
        <taxon>Microbispora</taxon>
    </lineage>
</organism>
<dbReference type="CDD" id="cd00060">
    <property type="entry name" value="FHA"/>
    <property type="match status" value="1"/>
</dbReference>
<evidence type="ECO:0008006" key="3">
    <source>
        <dbReference type="Google" id="ProtNLM"/>
    </source>
</evidence>
<gene>
    <name evidence="1" type="ORF">Mam01_64110</name>
</gene>
<dbReference type="SUPFAM" id="SSF49879">
    <property type="entry name" value="SMAD/FHA domain"/>
    <property type="match status" value="1"/>
</dbReference>
<reference evidence="1 2" key="1">
    <citation type="submission" date="2021-01" db="EMBL/GenBank/DDBJ databases">
        <title>Whole genome shotgun sequence of Microbispora amethystogenes NBRC 101907.</title>
        <authorList>
            <person name="Komaki H."/>
            <person name="Tamura T."/>
        </authorList>
    </citation>
    <scope>NUCLEOTIDE SEQUENCE [LARGE SCALE GENOMIC DNA]</scope>
    <source>
        <strain evidence="1 2">NBRC 101907</strain>
    </source>
</reference>
<dbReference type="Proteomes" id="UP000651728">
    <property type="component" value="Unassembled WGS sequence"/>
</dbReference>
<evidence type="ECO:0000313" key="1">
    <source>
        <dbReference type="EMBL" id="GIH36247.1"/>
    </source>
</evidence>
<dbReference type="InterPro" id="IPR008984">
    <property type="entry name" value="SMAD_FHA_dom_sf"/>
</dbReference>
<comment type="caution">
    <text evidence="1">The sequence shown here is derived from an EMBL/GenBank/DDBJ whole genome shotgun (WGS) entry which is preliminary data.</text>
</comment>
<name>A0ABQ4FN79_9ACTN</name>
<protein>
    <recommendedName>
        <fullName evidence="3">FHA domain-containing protein</fullName>
    </recommendedName>
</protein>